<reference evidence="1 2" key="1">
    <citation type="journal article" date="2011" name="Plasmid">
        <title>Streptomyces turgidiscabies Car8 contains a modular pathogenicity island that shares virulence genes with other actinobacterial plant pathogens.</title>
        <authorList>
            <person name="Huguet-Tapia J.C."/>
            <person name="Badger J.H."/>
            <person name="Loria R."/>
            <person name="Pettis G.S."/>
        </authorList>
    </citation>
    <scope>NUCLEOTIDE SEQUENCE [LARGE SCALE GENOMIC DNA]</scope>
    <source>
        <strain evidence="1 2">Car8</strain>
    </source>
</reference>
<evidence type="ECO:0000313" key="2">
    <source>
        <dbReference type="Proteomes" id="UP000010931"/>
    </source>
</evidence>
<keyword evidence="2" id="KW-1185">Reference proteome</keyword>
<dbReference type="EMBL" id="AEJB01000272">
    <property type="protein sequence ID" value="ELP67654.1"/>
    <property type="molecule type" value="Genomic_DNA"/>
</dbReference>
<dbReference type="PATRIC" id="fig|698760.3.peg.3580"/>
<organism evidence="1 2">
    <name type="scientific">Streptomyces turgidiscabies (strain Car8)</name>
    <dbReference type="NCBI Taxonomy" id="698760"/>
    <lineage>
        <taxon>Bacteria</taxon>
        <taxon>Bacillati</taxon>
        <taxon>Actinomycetota</taxon>
        <taxon>Actinomycetes</taxon>
        <taxon>Kitasatosporales</taxon>
        <taxon>Streptomycetaceae</taxon>
        <taxon>Streptomyces</taxon>
    </lineage>
</organism>
<dbReference type="AlphaFoldDB" id="L7F968"/>
<evidence type="ECO:0000313" key="1">
    <source>
        <dbReference type="EMBL" id="ELP67654.1"/>
    </source>
</evidence>
<accession>L7F968</accession>
<proteinExistence type="predicted"/>
<sequence>MREVTQTILHGDPSGIPGNCLQAAVASLLDLPLDDVPHFILFDDWLERLAAFCIEHGYRPIMRMPDVPVAYGMAWGPSVRGVRHAVVWVDGEIVWDPHPSRVGLLRVTELIAFEPVGGA</sequence>
<gene>
    <name evidence="1" type="ORF">STRTUCAR8_08567</name>
</gene>
<dbReference type="Proteomes" id="UP000010931">
    <property type="component" value="Unassembled WGS sequence"/>
</dbReference>
<protein>
    <submittedName>
        <fullName evidence="1">Uncharacterized protein</fullName>
    </submittedName>
</protein>
<name>L7F968_STRT8</name>
<comment type="caution">
    <text evidence="1">The sequence shown here is derived from an EMBL/GenBank/DDBJ whole genome shotgun (WGS) entry which is preliminary data.</text>
</comment>